<feature type="transmembrane region" description="Helical" evidence="1">
    <location>
        <begin position="227"/>
        <end position="248"/>
    </location>
</feature>
<dbReference type="Proteomes" id="UP001370490">
    <property type="component" value="Unassembled WGS sequence"/>
</dbReference>
<keyword evidence="1" id="KW-1133">Transmembrane helix</keyword>
<dbReference type="GO" id="GO:0016020">
    <property type="term" value="C:membrane"/>
    <property type="evidence" value="ECO:0007669"/>
    <property type="project" value="TreeGrafter"/>
</dbReference>
<dbReference type="PANTHER" id="PTHR12242:SF6">
    <property type="entry name" value="PROTEIN ROLLING PROTEIN"/>
    <property type="match status" value="1"/>
</dbReference>
<name>A0AAN8VWU3_9MAGN</name>
<keyword evidence="1" id="KW-0812">Transmembrane</keyword>
<feature type="transmembrane region" description="Helical" evidence="1">
    <location>
        <begin position="119"/>
        <end position="142"/>
    </location>
</feature>
<dbReference type="PANTHER" id="PTHR12242">
    <property type="entry name" value="OS02G0130600 PROTEIN-RELATED"/>
    <property type="match status" value="1"/>
</dbReference>
<feature type="transmembrane region" description="Helical" evidence="1">
    <location>
        <begin position="299"/>
        <end position="319"/>
    </location>
</feature>
<comment type="caution">
    <text evidence="2">The sequence shown here is derived from an EMBL/GenBank/DDBJ whole genome shotgun (WGS) entry which is preliminary data.</text>
</comment>
<feature type="transmembrane region" description="Helical" evidence="1">
    <location>
        <begin position="260"/>
        <end position="279"/>
    </location>
</feature>
<dbReference type="AlphaFoldDB" id="A0AAN8VWU3"/>
<feature type="transmembrane region" description="Helical" evidence="1">
    <location>
        <begin position="198"/>
        <end position="221"/>
    </location>
</feature>
<keyword evidence="1" id="KW-0472">Membrane</keyword>
<keyword evidence="3" id="KW-1185">Reference proteome</keyword>
<sequence>MALVVYWYDSVCFAIVGIAIVGAIWVIWRREGAGKREDPTLYESLLVTWPDTDEFESARPAGYVNCNHLWTSCWRGLNPFWLLGIRFLCCISLIGFLTWDVINWTPSIFIYYTELSGPLPCALCILQYVATVVSAHGCWTFLNKPSSNVRRDVEESMSTTSNTTYYSTEYKHNVKLQSHYDREKNQQKAGCCGYLMQILYQMCGGAVFLTDLVFWCVILPFLPTAHYTLTVLMGCMHSVNMVCLLIEASINNLSFPWFRMAYFVLWSSTYVVYQWIVHACGAQEWPYPFLELSTAWAPSWYFALAVVHLPCYGACVLLIQMKNKYFPKWFPRSFVASY</sequence>
<dbReference type="EMBL" id="JBAMMX010000006">
    <property type="protein sequence ID" value="KAK6937222.1"/>
    <property type="molecule type" value="Genomic_DNA"/>
</dbReference>
<evidence type="ECO:0000313" key="2">
    <source>
        <dbReference type="EMBL" id="KAK6937222.1"/>
    </source>
</evidence>
<organism evidence="2 3">
    <name type="scientific">Dillenia turbinata</name>
    <dbReference type="NCBI Taxonomy" id="194707"/>
    <lineage>
        <taxon>Eukaryota</taxon>
        <taxon>Viridiplantae</taxon>
        <taxon>Streptophyta</taxon>
        <taxon>Embryophyta</taxon>
        <taxon>Tracheophyta</taxon>
        <taxon>Spermatophyta</taxon>
        <taxon>Magnoliopsida</taxon>
        <taxon>eudicotyledons</taxon>
        <taxon>Gunneridae</taxon>
        <taxon>Pentapetalae</taxon>
        <taxon>Dilleniales</taxon>
        <taxon>Dilleniaceae</taxon>
        <taxon>Dillenia</taxon>
    </lineage>
</organism>
<evidence type="ECO:0000256" key="1">
    <source>
        <dbReference type="SAM" id="Phobius"/>
    </source>
</evidence>
<feature type="transmembrane region" description="Helical" evidence="1">
    <location>
        <begin position="6"/>
        <end position="28"/>
    </location>
</feature>
<proteinExistence type="predicted"/>
<protein>
    <submittedName>
        <fullName evidence="2">Uncharacterized protein</fullName>
    </submittedName>
</protein>
<reference evidence="2 3" key="1">
    <citation type="submission" date="2023-12" db="EMBL/GenBank/DDBJ databases">
        <title>A high-quality genome assembly for Dillenia turbinata (Dilleniales).</title>
        <authorList>
            <person name="Chanderbali A."/>
        </authorList>
    </citation>
    <scope>NUCLEOTIDE SEQUENCE [LARGE SCALE GENOMIC DNA]</scope>
    <source>
        <strain evidence="2">LSX21</strain>
        <tissue evidence="2">Leaf</tissue>
    </source>
</reference>
<feature type="transmembrane region" description="Helical" evidence="1">
    <location>
        <begin position="80"/>
        <end position="99"/>
    </location>
</feature>
<evidence type="ECO:0000313" key="3">
    <source>
        <dbReference type="Proteomes" id="UP001370490"/>
    </source>
</evidence>
<accession>A0AAN8VWU3</accession>
<gene>
    <name evidence="2" type="ORF">RJ641_030730</name>
</gene>